<keyword evidence="3" id="KW-1185">Reference proteome</keyword>
<proteinExistence type="predicted"/>
<feature type="region of interest" description="Disordered" evidence="1">
    <location>
        <begin position="84"/>
        <end position="112"/>
    </location>
</feature>
<evidence type="ECO:0000256" key="1">
    <source>
        <dbReference type="SAM" id="MobiDB-lite"/>
    </source>
</evidence>
<dbReference type="EMBL" id="KV417311">
    <property type="protein sequence ID" value="KZO92398.1"/>
    <property type="molecule type" value="Genomic_DNA"/>
</dbReference>
<protein>
    <submittedName>
        <fullName evidence="2">Uncharacterized protein</fullName>
    </submittedName>
</protein>
<evidence type="ECO:0000313" key="3">
    <source>
        <dbReference type="Proteomes" id="UP000076738"/>
    </source>
</evidence>
<gene>
    <name evidence="2" type="ORF">CALVIDRAFT_309677</name>
</gene>
<evidence type="ECO:0000313" key="2">
    <source>
        <dbReference type="EMBL" id="KZO92398.1"/>
    </source>
</evidence>
<dbReference type="Proteomes" id="UP000076738">
    <property type="component" value="Unassembled WGS sequence"/>
</dbReference>
<name>A0A167I8G2_CALVF</name>
<sequence>MTSALHGYLNVPQHPALVQSRQCRSASCQNPDSSYAGHCTPGSRPYVEGAHIAIAYQQPVQACHAYTRETSTCLPSAGIPVLPRAANNPLRKPSQLRRTDKVRLSPRPPSANRNRAWRIQARIPVFGARRAQADYGARTDSSHIQSIPSDGLARPLCPPPPRGRLVSTSLVHPRPLPTSCHNNLPHAIHPSIPSISPPSAARCRFTRIEGIINHALAGAFRSAEHALAPAEQGISSRLLAPFPPACILFSNSPTALRTTDS</sequence>
<reference evidence="2 3" key="1">
    <citation type="journal article" date="2016" name="Mol. Biol. Evol.">
        <title>Comparative Genomics of Early-Diverging Mushroom-Forming Fungi Provides Insights into the Origins of Lignocellulose Decay Capabilities.</title>
        <authorList>
            <person name="Nagy L.G."/>
            <person name="Riley R."/>
            <person name="Tritt A."/>
            <person name="Adam C."/>
            <person name="Daum C."/>
            <person name="Floudas D."/>
            <person name="Sun H."/>
            <person name="Yadav J.S."/>
            <person name="Pangilinan J."/>
            <person name="Larsson K.H."/>
            <person name="Matsuura K."/>
            <person name="Barry K."/>
            <person name="Labutti K."/>
            <person name="Kuo R."/>
            <person name="Ohm R.A."/>
            <person name="Bhattacharya S.S."/>
            <person name="Shirouzu T."/>
            <person name="Yoshinaga Y."/>
            <person name="Martin F.M."/>
            <person name="Grigoriev I.V."/>
            <person name="Hibbett D.S."/>
        </authorList>
    </citation>
    <scope>NUCLEOTIDE SEQUENCE [LARGE SCALE GENOMIC DNA]</scope>
    <source>
        <strain evidence="2 3">TUFC12733</strain>
    </source>
</reference>
<dbReference type="AlphaFoldDB" id="A0A167I8G2"/>
<organism evidence="2 3">
    <name type="scientific">Calocera viscosa (strain TUFC12733)</name>
    <dbReference type="NCBI Taxonomy" id="1330018"/>
    <lineage>
        <taxon>Eukaryota</taxon>
        <taxon>Fungi</taxon>
        <taxon>Dikarya</taxon>
        <taxon>Basidiomycota</taxon>
        <taxon>Agaricomycotina</taxon>
        <taxon>Dacrymycetes</taxon>
        <taxon>Dacrymycetales</taxon>
        <taxon>Dacrymycetaceae</taxon>
        <taxon>Calocera</taxon>
    </lineage>
</organism>
<accession>A0A167I8G2</accession>